<dbReference type="InterPro" id="IPR011989">
    <property type="entry name" value="ARM-like"/>
</dbReference>
<reference evidence="9" key="1">
    <citation type="submission" date="2024-02" db="UniProtKB">
        <authorList>
            <consortium name="WormBaseParasite"/>
        </authorList>
    </citation>
    <scope>IDENTIFICATION</scope>
</reference>
<proteinExistence type="predicted"/>
<accession>A0AAF5DGJ6</accession>
<dbReference type="InterPro" id="IPR011701">
    <property type="entry name" value="MFS"/>
</dbReference>
<keyword evidence="5 6" id="KW-0472">Membrane</keyword>
<feature type="transmembrane region" description="Helical" evidence="6">
    <location>
        <begin position="1061"/>
        <end position="1080"/>
    </location>
</feature>
<dbReference type="AlphaFoldDB" id="A0AAF5DGJ6"/>
<dbReference type="Proteomes" id="UP000035681">
    <property type="component" value="Unplaced"/>
</dbReference>
<feature type="transmembrane region" description="Helical" evidence="6">
    <location>
        <begin position="1180"/>
        <end position="1201"/>
    </location>
</feature>
<dbReference type="InterPro" id="IPR020846">
    <property type="entry name" value="MFS_dom"/>
</dbReference>
<evidence type="ECO:0000256" key="5">
    <source>
        <dbReference type="ARBA" id="ARBA00023136"/>
    </source>
</evidence>
<evidence type="ECO:0000313" key="8">
    <source>
        <dbReference type="Proteomes" id="UP000035681"/>
    </source>
</evidence>
<evidence type="ECO:0000256" key="2">
    <source>
        <dbReference type="ARBA" id="ARBA00022448"/>
    </source>
</evidence>
<feature type="transmembrane region" description="Helical" evidence="6">
    <location>
        <begin position="858"/>
        <end position="882"/>
    </location>
</feature>
<dbReference type="PROSITE" id="PS50850">
    <property type="entry name" value="MFS"/>
    <property type="match status" value="1"/>
</dbReference>
<keyword evidence="2" id="KW-0813">Transport</keyword>
<protein>
    <submittedName>
        <fullName evidence="9">MFS domain-containing protein</fullName>
    </submittedName>
</protein>
<evidence type="ECO:0000256" key="3">
    <source>
        <dbReference type="ARBA" id="ARBA00022692"/>
    </source>
</evidence>
<dbReference type="SUPFAM" id="SSF48371">
    <property type="entry name" value="ARM repeat"/>
    <property type="match status" value="1"/>
</dbReference>
<sequence length="1281" mass="142438">MPIHATFADNPVINNQNIILNSTTMVTNTKQFIEGIKKFIFIAENPNLTSNSGYGLSDLGFILLQLKESLITIDQRCINVAPEFASKQFNGLTLLLKTVVILQGIIQNSIGQKSGLKITQILNKKNNSATSGIKRKASVCEADCIECIKIILEKVPPSWRIFLDNQHNLEIILHSINSPQLDSKCYSLEIILQLLDHENGFEQLFKSLTIVAARVGEYQRLALFTKQLKHGLHTNKLHIQILIAKFMNKLLLMAPSTNYKLLSQSEALISNYSPEYIRKLLSNVNGPLIGLELLNDELGIWLNLLTPIDKDPPQSTKSVDSSLYDNDYSYNIAFNSNTSKNRKNLTSLAKNVERQKYKKYNDITSPSNNEHTTIIYNQNNNSLKKKRHDYDETPLYPIQMPMTIQENFNFPQHHFQSSFNNTDPGKMRRVKSESAMNIEPLSEEDSDNGINNFSLHNRNLGNSKNYNNISSIPIKVIHSSTKNLNTQYENPSYTTPNNRLGNGKIMSKSINDLSFLNTSRNENLSNQIGRERLSQKSRQSSINIIPASQVPHGGFSYLFPNAPVVDRVSSPGPLSPRPLSVVAKSGPSSPNYNNGNHINNKNSGNVVYIPIQKQNTLERKKTGFLTKKESFKFGDTHTKGGILKTESMKKTPYSEEVKDALSLFDYLNDYEENGIIILINIYETPYESLDDGKESLLPLYNIAKNSEASSIYYEFGNENSYQNSLPEDTLFISTSSLFLSNTSNLTNIKVPVGRRYTYADVFRSSSTLTTSNIENTKNSAVSLPDTSKRKHSTSSIVSASTYGSLRRGKIFNDFDGYNNVKSSIKKIDKVNEDKCDDDSESSKSQKSIKLKDLSKREWIIIIMLGMSNLCSTIAFSCIAPFYPFEAQEKGMDKFETGIVFGIFEFMMFITTPFMGKYMVLIGSKRMFSGGLLTTAFTALAFGFINYIPAGAIFFWISVLLRVIEAIGDAAFVTSSFAIAAKCFPTHIATIVGLMETFAGIGYTAGPMIGGILYEYGGFQLPFIVLGGSLLLTAVCSLFTIEKFEDEVCDNSRGMIGMLKMPLIWIMSVAVVLCAISISFLDPTLAGHLESFDLSPTMIGTMFLFCAGGYTISAPFWGILVDKYDCANTLLAIGAIATMSSMFAIGPAPFIPIGFAAGALFIPTFQTSLDAVKEKGYKDNFQTYGCVSGIFQSAFALGGFLGPTMGGFSAEWFGFNWTVALIGFGNGIFLIILFIYIFVKSKFKKNIEELRDKTDISATPLNSSLQNSSISNLKNVNKIYFF</sequence>
<keyword evidence="4 6" id="KW-1133">Transmembrane helix</keyword>
<keyword evidence="8" id="KW-1185">Reference proteome</keyword>
<feature type="transmembrane region" description="Helical" evidence="6">
    <location>
        <begin position="1126"/>
        <end position="1144"/>
    </location>
</feature>
<name>A0AAF5DGJ6_STRER</name>
<keyword evidence="3 6" id="KW-0812">Transmembrane</keyword>
<dbReference type="WBParaSite" id="TCONS_00012095.p1">
    <property type="protein sequence ID" value="TCONS_00012095.p1"/>
    <property type="gene ID" value="XLOC_007423"/>
</dbReference>
<dbReference type="InterPro" id="IPR036259">
    <property type="entry name" value="MFS_trans_sf"/>
</dbReference>
<dbReference type="Gene3D" id="1.25.10.10">
    <property type="entry name" value="Leucine-rich Repeat Variant"/>
    <property type="match status" value="1"/>
</dbReference>
<dbReference type="SUPFAM" id="SSF103473">
    <property type="entry name" value="MFS general substrate transporter"/>
    <property type="match status" value="1"/>
</dbReference>
<dbReference type="InterPro" id="IPR050930">
    <property type="entry name" value="MFS_Vesicular_Transporter"/>
</dbReference>
<feature type="domain" description="Major facilitator superfamily (MFS) profile" evidence="7">
    <location>
        <begin position="860"/>
        <end position="1242"/>
    </location>
</feature>
<feature type="transmembrane region" description="Helical" evidence="6">
    <location>
        <begin position="1100"/>
        <end position="1119"/>
    </location>
</feature>
<feature type="transmembrane region" description="Helical" evidence="6">
    <location>
        <begin position="1213"/>
        <end position="1238"/>
    </location>
</feature>
<dbReference type="Pfam" id="PF07690">
    <property type="entry name" value="MFS_1"/>
    <property type="match status" value="1"/>
</dbReference>
<feature type="transmembrane region" description="Helical" evidence="6">
    <location>
        <begin position="990"/>
        <end position="1012"/>
    </location>
</feature>
<dbReference type="PANTHER" id="PTHR23506:SF26">
    <property type="entry name" value="MFS-TYPE TRANSPORTER SLC18B1"/>
    <property type="match status" value="1"/>
</dbReference>
<dbReference type="InterPro" id="IPR016024">
    <property type="entry name" value="ARM-type_fold"/>
</dbReference>
<feature type="transmembrane region" description="Helical" evidence="6">
    <location>
        <begin position="1150"/>
        <end position="1168"/>
    </location>
</feature>
<evidence type="ECO:0000259" key="7">
    <source>
        <dbReference type="PROSITE" id="PS50850"/>
    </source>
</evidence>
<evidence type="ECO:0000256" key="1">
    <source>
        <dbReference type="ARBA" id="ARBA00004141"/>
    </source>
</evidence>
<feature type="transmembrane region" description="Helical" evidence="6">
    <location>
        <begin position="894"/>
        <end position="914"/>
    </location>
</feature>
<evidence type="ECO:0000256" key="4">
    <source>
        <dbReference type="ARBA" id="ARBA00022989"/>
    </source>
</evidence>
<organism evidence="8 9">
    <name type="scientific">Strongyloides stercoralis</name>
    <name type="common">Threadworm</name>
    <dbReference type="NCBI Taxonomy" id="6248"/>
    <lineage>
        <taxon>Eukaryota</taxon>
        <taxon>Metazoa</taxon>
        <taxon>Ecdysozoa</taxon>
        <taxon>Nematoda</taxon>
        <taxon>Chromadorea</taxon>
        <taxon>Rhabditida</taxon>
        <taxon>Tylenchina</taxon>
        <taxon>Panagrolaimomorpha</taxon>
        <taxon>Strongyloidoidea</taxon>
        <taxon>Strongyloididae</taxon>
        <taxon>Strongyloides</taxon>
    </lineage>
</organism>
<dbReference type="GO" id="GO:0022857">
    <property type="term" value="F:transmembrane transporter activity"/>
    <property type="evidence" value="ECO:0007669"/>
    <property type="project" value="InterPro"/>
</dbReference>
<evidence type="ECO:0000313" key="9">
    <source>
        <dbReference type="WBParaSite" id="TCONS_00012095.p1"/>
    </source>
</evidence>
<feature type="transmembrane region" description="Helical" evidence="6">
    <location>
        <begin position="1018"/>
        <end position="1040"/>
    </location>
</feature>
<comment type="subcellular location">
    <subcellularLocation>
        <location evidence="1">Membrane</location>
        <topology evidence="1">Multi-pass membrane protein</topology>
    </subcellularLocation>
</comment>
<dbReference type="PANTHER" id="PTHR23506">
    <property type="entry name" value="GH10249P"/>
    <property type="match status" value="1"/>
</dbReference>
<dbReference type="GO" id="GO:0016020">
    <property type="term" value="C:membrane"/>
    <property type="evidence" value="ECO:0007669"/>
    <property type="project" value="UniProtKB-SubCell"/>
</dbReference>
<dbReference type="Gene3D" id="1.20.1250.20">
    <property type="entry name" value="MFS general substrate transporter like domains"/>
    <property type="match status" value="2"/>
</dbReference>
<evidence type="ECO:0000256" key="6">
    <source>
        <dbReference type="SAM" id="Phobius"/>
    </source>
</evidence>